<proteinExistence type="predicted"/>
<comment type="pathway">
    <text evidence="1 6">Cell wall biogenesis; peptidoglycan biosynthesis.</text>
</comment>
<dbReference type="PROSITE" id="PS52029">
    <property type="entry name" value="LD_TPASE"/>
    <property type="match status" value="1"/>
</dbReference>
<dbReference type="CDD" id="cd16913">
    <property type="entry name" value="YkuD_like"/>
    <property type="match status" value="1"/>
</dbReference>
<evidence type="ECO:0000256" key="6">
    <source>
        <dbReference type="PROSITE-ProRule" id="PRU01373"/>
    </source>
</evidence>
<protein>
    <submittedName>
        <fullName evidence="9">L,D-transpeptidase</fullName>
        <ecNumber evidence="9">2.-.-.-</ecNumber>
    </submittedName>
</protein>
<evidence type="ECO:0000313" key="9">
    <source>
        <dbReference type="EMBL" id="MDM7854726.1"/>
    </source>
</evidence>
<dbReference type="RefSeq" id="WP_289454544.1">
    <property type="nucleotide sequence ID" value="NZ_JAUCGQ010000001.1"/>
</dbReference>
<keyword evidence="2 9" id="KW-0808">Transferase</keyword>
<dbReference type="EMBL" id="JAUCGQ010000001">
    <property type="protein sequence ID" value="MDM7854726.1"/>
    <property type="molecule type" value="Genomic_DNA"/>
</dbReference>
<feature type="domain" description="L,D-TPase catalytic" evidence="8">
    <location>
        <begin position="172"/>
        <end position="292"/>
    </location>
</feature>
<accession>A0ABT7SEV6</accession>
<feature type="active site" description="Proton donor/acceptor" evidence="6">
    <location>
        <position position="255"/>
    </location>
</feature>
<dbReference type="Gene3D" id="2.40.440.10">
    <property type="entry name" value="L,D-transpeptidase catalytic domain-like"/>
    <property type="match status" value="1"/>
</dbReference>
<evidence type="ECO:0000259" key="8">
    <source>
        <dbReference type="PROSITE" id="PS52029"/>
    </source>
</evidence>
<keyword evidence="5 6" id="KW-0961">Cell wall biogenesis/degradation</keyword>
<evidence type="ECO:0000256" key="5">
    <source>
        <dbReference type="ARBA" id="ARBA00023316"/>
    </source>
</evidence>
<evidence type="ECO:0000256" key="4">
    <source>
        <dbReference type="ARBA" id="ARBA00022984"/>
    </source>
</evidence>
<keyword evidence="7" id="KW-0732">Signal</keyword>
<feature type="signal peptide" evidence="7">
    <location>
        <begin position="1"/>
        <end position="24"/>
    </location>
</feature>
<keyword evidence="4 6" id="KW-0573">Peptidoglycan synthesis</keyword>
<dbReference type="Pfam" id="PF03734">
    <property type="entry name" value="YkuD"/>
    <property type="match status" value="1"/>
</dbReference>
<reference evidence="9 10" key="1">
    <citation type="submission" date="2023-06" db="EMBL/GenBank/DDBJ databases">
        <title>Cellulomonas sp. MW4 Whole genome sequence.</title>
        <authorList>
            <person name="Park S."/>
        </authorList>
    </citation>
    <scope>NUCLEOTIDE SEQUENCE [LARGE SCALE GENOMIC DNA]</scope>
    <source>
        <strain evidence="9 10">MW4</strain>
    </source>
</reference>
<dbReference type="GO" id="GO:0016740">
    <property type="term" value="F:transferase activity"/>
    <property type="evidence" value="ECO:0007669"/>
    <property type="project" value="UniProtKB-KW"/>
</dbReference>
<comment type="caution">
    <text evidence="9">The sequence shown here is derived from an EMBL/GenBank/DDBJ whole genome shotgun (WGS) entry which is preliminary data.</text>
</comment>
<dbReference type="SUPFAM" id="SSF141523">
    <property type="entry name" value="L,D-transpeptidase catalytic domain-like"/>
    <property type="match status" value="1"/>
</dbReference>
<dbReference type="EC" id="2.-.-.-" evidence="9"/>
<name>A0ABT7SEV6_9CELL</name>
<gene>
    <name evidence="9" type="ORF">QRT04_07270</name>
</gene>
<evidence type="ECO:0000256" key="7">
    <source>
        <dbReference type="SAM" id="SignalP"/>
    </source>
</evidence>
<evidence type="ECO:0000256" key="2">
    <source>
        <dbReference type="ARBA" id="ARBA00022679"/>
    </source>
</evidence>
<organism evidence="9 10">
    <name type="scientific">Cellulomonas alba</name>
    <dbReference type="NCBI Taxonomy" id="3053467"/>
    <lineage>
        <taxon>Bacteria</taxon>
        <taxon>Bacillati</taxon>
        <taxon>Actinomycetota</taxon>
        <taxon>Actinomycetes</taxon>
        <taxon>Micrococcales</taxon>
        <taxon>Cellulomonadaceae</taxon>
        <taxon>Cellulomonas</taxon>
    </lineage>
</organism>
<evidence type="ECO:0000256" key="1">
    <source>
        <dbReference type="ARBA" id="ARBA00004752"/>
    </source>
</evidence>
<dbReference type="Proteomes" id="UP001529338">
    <property type="component" value="Unassembled WGS sequence"/>
</dbReference>
<evidence type="ECO:0000313" key="10">
    <source>
        <dbReference type="Proteomes" id="UP001529338"/>
    </source>
</evidence>
<dbReference type="InterPro" id="IPR038063">
    <property type="entry name" value="Transpep_catalytic_dom"/>
</dbReference>
<feature type="chain" id="PRO_5045841392" evidence="7">
    <location>
        <begin position="25"/>
        <end position="292"/>
    </location>
</feature>
<evidence type="ECO:0000256" key="3">
    <source>
        <dbReference type="ARBA" id="ARBA00022960"/>
    </source>
</evidence>
<feature type="active site" description="Nucleophile" evidence="6">
    <location>
        <position position="269"/>
    </location>
</feature>
<keyword evidence="10" id="KW-1185">Reference proteome</keyword>
<sequence>MPREPLTAPARVLAAAVLAVGVLAGCSPSAPVAAGPPPVVLHAAVAVAKGAPPTPVPPRVGLSGLPVIDPLHVVGGLPGLDDTAPLRAADGTWRTAVVTRDTAALETPAGRPVGVLPERTLGLATVVPVLDERDGWLRVLVATRGALPSDDRHEVNGHSVWVRAVDTRAGSTAWSIRVDTHALTLTVDDGTRVRTYPVRAVGSPQWPTPRTLAFLLGPHWVEPGTTTPRVLPLSIQSDSIDHWDRPTGTAVTAIHTTTSLRHGHVSHGCVRITDHVMDVLWDAPAGTPVTIV</sequence>
<dbReference type="PROSITE" id="PS51257">
    <property type="entry name" value="PROKAR_LIPOPROTEIN"/>
    <property type="match status" value="1"/>
</dbReference>
<dbReference type="InterPro" id="IPR005490">
    <property type="entry name" value="LD_TPept_cat_dom"/>
</dbReference>
<keyword evidence="3 6" id="KW-0133">Cell shape</keyword>